<name>A0ABM6FD81_9BURK</name>
<evidence type="ECO:0000256" key="3">
    <source>
        <dbReference type="ARBA" id="ARBA00022475"/>
    </source>
</evidence>
<keyword evidence="3" id="KW-1003">Cell membrane</keyword>
<gene>
    <name evidence="8" type="ORF">BKK80_29010</name>
</gene>
<keyword evidence="4 7" id="KW-0812">Transmembrane</keyword>
<sequence length="167" mass="18607">MLKRLFPHPWLSAILLLLWLLLSNGFSAADWVAGAVLAWAIALVMDKGLWLRPVQVRHPWLLLRLALVVLYDIVMANLEVALLVLGPPARLRPAFIEVPLDVDHEIALTALISVVSLTPGTLCVELSEDRRRLLVHVLDLQDEAALTALIKTRYEAPLKEIFVCSPS</sequence>
<dbReference type="Proteomes" id="UP000177515">
    <property type="component" value="Chromosome 2"/>
</dbReference>
<comment type="similarity">
    <text evidence="2">Belongs to the CPA3 antiporters (TC 2.A.63) subunit E family.</text>
</comment>
<dbReference type="Pfam" id="PF01899">
    <property type="entry name" value="MNHE"/>
    <property type="match status" value="1"/>
</dbReference>
<evidence type="ECO:0000256" key="7">
    <source>
        <dbReference type="SAM" id="Phobius"/>
    </source>
</evidence>
<feature type="transmembrane region" description="Helical" evidence="7">
    <location>
        <begin position="64"/>
        <end position="85"/>
    </location>
</feature>
<evidence type="ECO:0000313" key="8">
    <source>
        <dbReference type="EMBL" id="AOZ09746.1"/>
    </source>
</evidence>
<comment type="subcellular location">
    <subcellularLocation>
        <location evidence="1">Cell membrane</location>
        <topology evidence="1">Multi-pass membrane protein</topology>
    </subcellularLocation>
</comment>
<organism evidence="8 9">
    <name type="scientific">Cupriavidus malaysiensis</name>
    <dbReference type="NCBI Taxonomy" id="367825"/>
    <lineage>
        <taxon>Bacteria</taxon>
        <taxon>Pseudomonadati</taxon>
        <taxon>Pseudomonadota</taxon>
        <taxon>Betaproteobacteria</taxon>
        <taxon>Burkholderiales</taxon>
        <taxon>Burkholderiaceae</taxon>
        <taxon>Cupriavidus</taxon>
    </lineage>
</organism>
<dbReference type="NCBIfam" id="NF006518">
    <property type="entry name" value="PRK08965.1-2"/>
    <property type="match status" value="1"/>
</dbReference>
<proteinExistence type="inferred from homology"/>
<dbReference type="PIRSF" id="PIRSF019239">
    <property type="entry name" value="MrpE"/>
    <property type="match status" value="1"/>
</dbReference>
<dbReference type="PANTHER" id="PTHR34584:SF1">
    <property type="entry name" value="NA(+)_H(+) ANTIPORTER SUBUNIT E1"/>
    <property type="match status" value="1"/>
</dbReference>
<dbReference type="EMBL" id="CP017755">
    <property type="protein sequence ID" value="AOZ09746.1"/>
    <property type="molecule type" value="Genomic_DNA"/>
</dbReference>
<keyword evidence="9" id="KW-1185">Reference proteome</keyword>
<evidence type="ECO:0000256" key="4">
    <source>
        <dbReference type="ARBA" id="ARBA00022692"/>
    </source>
</evidence>
<keyword evidence="5 7" id="KW-1133">Transmembrane helix</keyword>
<evidence type="ECO:0000313" key="9">
    <source>
        <dbReference type="Proteomes" id="UP000177515"/>
    </source>
</evidence>
<dbReference type="PANTHER" id="PTHR34584">
    <property type="entry name" value="NA(+)/H(+) ANTIPORTER SUBUNIT E1"/>
    <property type="match status" value="1"/>
</dbReference>
<evidence type="ECO:0000256" key="2">
    <source>
        <dbReference type="ARBA" id="ARBA00006228"/>
    </source>
</evidence>
<keyword evidence="6 7" id="KW-0472">Membrane</keyword>
<evidence type="ECO:0000256" key="1">
    <source>
        <dbReference type="ARBA" id="ARBA00004651"/>
    </source>
</evidence>
<evidence type="ECO:0000256" key="6">
    <source>
        <dbReference type="ARBA" id="ARBA00023136"/>
    </source>
</evidence>
<protein>
    <submittedName>
        <fullName evidence="8">Na+/H+ antiporter subunit E</fullName>
    </submittedName>
</protein>
<reference evidence="8 9" key="1">
    <citation type="submission" date="2016-10" db="EMBL/GenBank/DDBJ databases">
        <title>Complete genome sequences of three Cupriavidus strains isolated from various Malaysian environments.</title>
        <authorList>
            <person name="Abdullah A.A.-A."/>
            <person name="Shafie N.A.H."/>
            <person name="Lau N.S."/>
        </authorList>
    </citation>
    <scope>NUCLEOTIDE SEQUENCE [LARGE SCALE GENOMIC DNA]</scope>
    <source>
        <strain evidence="8 9">USMAA1020</strain>
    </source>
</reference>
<dbReference type="RefSeq" id="WP_071019378.1">
    <property type="nucleotide sequence ID" value="NZ_CP017755.1"/>
</dbReference>
<accession>A0ABM6FD81</accession>
<evidence type="ECO:0000256" key="5">
    <source>
        <dbReference type="ARBA" id="ARBA00022989"/>
    </source>
</evidence>
<dbReference type="InterPro" id="IPR002758">
    <property type="entry name" value="Cation_antiport_E"/>
</dbReference>